<comment type="similarity">
    <text evidence="1">Belongs to the AB hydrolase superfamily. AB hydrolase 2 family.</text>
</comment>
<gene>
    <name evidence="5" type="ORF">PSYICH_LOCUS3256</name>
</gene>
<keyword evidence="6" id="KW-1185">Reference proteome</keyword>
<organism evidence="5 6">
    <name type="scientific">Psylliodes chrysocephalus</name>
    <dbReference type="NCBI Taxonomy" id="3402493"/>
    <lineage>
        <taxon>Eukaryota</taxon>
        <taxon>Metazoa</taxon>
        <taxon>Ecdysozoa</taxon>
        <taxon>Arthropoda</taxon>
        <taxon>Hexapoda</taxon>
        <taxon>Insecta</taxon>
        <taxon>Pterygota</taxon>
        <taxon>Neoptera</taxon>
        <taxon>Endopterygota</taxon>
        <taxon>Coleoptera</taxon>
        <taxon>Polyphaga</taxon>
        <taxon>Cucujiformia</taxon>
        <taxon>Chrysomeloidea</taxon>
        <taxon>Chrysomelidae</taxon>
        <taxon>Galerucinae</taxon>
        <taxon>Alticini</taxon>
        <taxon>Psylliodes</taxon>
    </lineage>
</organism>
<dbReference type="PANTHER" id="PTHR10655">
    <property type="entry name" value="LYSOPHOSPHOLIPASE-RELATED"/>
    <property type="match status" value="1"/>
</dbReference>
<dbReference type="InterPro" id="IPR003140">
    <property type="entry name" value="PLipase/COase/thioEstase"/>
</dbReference>
<dbReference type="PANTHER" id="PTHR10655:SF17">
    <property type="entry name" value="LYSOPHOSPHOLIPASE-LIKE PROTEIN 1"/>
    <property type="match status" value="1"/>
</dbReference>
<dbReference type="GO" id="GO:0005737">
    <property type="term" value="C:cytoplasm"/>
    <property type="evidence" value="ECO:0007669"/>
    <property type="project" value="TreeGrafter"/>
</dbReference>
<dbReference type="Pfam" id="PF02230">
    <property type="entry name" value="Abhydrolase_2"/>
    <property type="match status" value="1"/>
</dbReference>
<evidence type="ECO:0000313" key="6">
    <source>
        <dbReference type="Proteomes" id="UP001153636"/>
    </source>
</evidence>
<keyword evidence="3" id="KW-0378">Hydrolase</keyword>
<dbReference type="GO" id="GO:0052689">
    <property type="term" value="F:carboxylic ester hydrolase activity"/>
    <property type="evidence" value="ECO:0007669"/>
    <property type="project" value="TreeGrafter"/>
</dbReference>
<evidence type="ECO:0000259" key="4">
    <source>
        <dbReference type="Pfam" id="PF02230"/>
    </source>
</evidence>
<dbReference type="OrthoDB" id="2418081at2759"/>
<protein>
    <recommendedName>
        <fullName evidence="2">palmitoyl-protein hydrolase</fullName>
        <ecNumber evidence="2">3.1.2.22</ecNumber>
    </recommendedName>
</protein>
<reference evidence="5" key="1">
    <citation type="submission" date="2022-01" db="EMBL/GenBank/DDBJ databases">
        <authorList>
            <person name="King R."/>
        </authorList>
    </citation>
    <scope>NUCLEOTIDE SEQUENCE</scope>
</reference>
<dbReference type="SUPFAM" id="SSF53474">
    <property type="entry name" value="alpha/beta-Hydrolases"/>
    <property type="match status" value="1"/>
</dbReference>
<feature type="domain" description="Phospholipase/carboxylesterase/thioesterase" evidence="4">
    <location>
        <begin position="8"/>
        <end position="220"/>
    </location>
</feature>
<evidence type="ECO:0000256" key="2">
    <source>
        <dbReference type="ARBA" id="ARBA00012423"/>
    </source>
</evidence>
<dbReference type="InterPro" id="IPR029058">
    <property type="entry name" value="AB_hydrolase_fold"/>
</dbReference>
<sequence>MSLGPIHVIRQKNICSAAVIFLHGSGDTGQGVLDWLKFLVGDFALPHIKFYFPTAPLIPYTPSNGELSNVWFDRYDITPEVPEHEESLNVISQEIQGLIKTIRKDDNLPLHKIVVGGFSMGGALALHTAYRFSPGLAGAFTLSSFLNTDSAVYKQGQAFDTPLFMCHGDRDTMVPLSWGHKTHENLKKLGIDAEFHVIKNTMHEMKKHEILNLFQWIQKILSEKRQTDSQ</sequence>
<evidence type="ECO:0000256" key="3">
    <source>
        <dbReference type="ARBA" id="ARBA00022801"/>
    </source>
</evidence>
<proteinExistence type="inferred from homology"/>
<dbReference type="InterPro" id="IPR050565">
    <property type="entry name" value="LYPA1-2/EST-like"/>
</dbReference>
<evidence type="ECO:0000313" key="5">
    <source>
        <dbReference type="EMBL" id="CAH1102328.1"/>
    </source>
</evidence>
<name>A0A9P0CLJ5_9CUCU</name>
<dbReference type="AlphaFoldDB" id="A0A9P0CLJ5"/>
<accession>A0A9P0CLJ5</accession>
<dbReference type="EC" id="3.1.2.22" evidence="2"/>
<dbReference type="EMBL" id="OV651824">
    <property type="protein sequence ID" value="CAH1102328.1"/>
    <property type="molecule type" value="Genomic_DNA"/>
</dbReference>
<dbReference type="Gene3D" id="3.40.50.1820">
    <property type="entry name" value="alpha/beta hydrolase"/>
    <property type="match status" value="1"/>
</dbReference>
<evidence type="ECO:0000256" key="1">
    <source>
        <dbReference type="ARBA" id="ARBA00006499"/>
    </source>
</evidence>
<dbReference type="Proteomes" id="UP001153636">
    <property type="component" value="Chromosome 12"/>
</dbReference>
<dbReference type="GO" id="GO:0008474">
    <property type="term" value="F:palmitoyl-(protein) hydrolase activity"/>
    <property type="evidence" value="ECO:0007669"/>
    <property type="project" value="UniProtKB-EC"/>
</dbReference>